<dbReference type="RefSeq" id="WP_161020858.1">
    <property type="nucleotide sequence ID" value="NZ_WWCP01000030.1"/>
</dbReference>
<reference evidence="1 2" key="1">
    <citation type="submission" date="2019-12" db="EMBL/GenBank/DDBJ databases">
        <title>Novel species isolated from a subtropical stream in China.</title>
        <authorList>
            <person name="Lu H."/>
        </authorList>
    </citation>
    <scope>NUCLEOTIDE SEQUENCE [LARGE SCALE GENOMIC DNA]</scope>
    <source>
        <strain evidence="1 2">FT50W</strain>
    </source>
</reference>
<dbReference type="AlphaFoldDB" id="A0A6L8MNJ9"/>
<proteinExistence type="predicted"/>
<dbReference type="Proteomes" id="UP000474565">
    <property type="component" value="Unassembled WGS sequence"/>
</dbReference>
<evidence type="ECO:0000313" key="2">
    <source>
        <dbReference type="Proteomes" id="UP000474565"/>
    </source>
</evidence>
<sequence length="102" mass="11670">MLAPYQVQRPLLLNCLSLLSLESTSADQSLIDAIRFVLAHRQSHREALSIAGTNINLKWIPEKWRKLVTGQRTVDQVSEVSRKYFELCVLTETMRELQSGDL</sequence>
<organism evidence="1 2">
    <name type="scientific">Duganella lactea</name>
    <dbReference type="NCBI Taxonomy" id="2692173"/>
    <lineage>
        <taxon>Bacteria</taxon>
        <taxon>Pseudomonadati</taxon>
        <taxon>Pseudomonadota</taxon>
        <taxon>Betaproteobacteria</taxon>
        <taxon>Burkholderiales</taxon>
        <taxon>Oxalobacteraceae</taxon>
        <taxon>Telluria group</taxon>
        <taxon>Duganella</taxon>
    </lineage>
</organism>
<name>A0A6L8MNJ9_9BURK</name>
<protein>
    <submittedName>
        <fullName evidence="1">Uncharacterized protein</fullName>
    </submittedName>
</protein>
<gene>
    <name evidence="1" type="ORF">GTP44_20490</name>
</gene>
<evidence type="ECO:0000313" key="1">
    <source>
        <dbReference type="EMBL" id="MYM84319.1"/>
    </source>
</evidence>
<comment type="caution">
    <text evidence="1">The sequence shown here is derived from an EMBL/GenBank/DDBJ whole genome shotgun (WGS) entry which is preliminary data.</text>
</comment>
<accession>A0A6L8MNJ9</accession>
<dbReference type="EMBL" id="WWCP01000030">
    <property type="protein sequence ID" value="MYM84319.1"/>
    <property type="molecule type" value="Genomic_DNA"/>
</dbReference>